<feature type="compositionally biased region" description="Basic and acidic residues" evidence="1">
    <location>
        <begin position="87"/>
        <end position="99"/>
    </location>
</feature>
<dbReference type="AlphaFoldDB" id="A0A8D9HH36"/>
<organism evidence="2 3">
    <name type="scientific">Brassica campestris</name>
    <name type="common">Field mustard</name>
    <dbReference type="NCBI Taxonomy" id="3711"/>
    <lineage>
        <taxon>Eukaryota</taxon>
        <taxon>Viridiplantae</taxon>
        <taxon>Streptophyta</taxon>
        <taxon>Embryophyta</taxon>
        <taxon>Tracheophyta</taxon>
        <taxon>Spermatophyta</taxon>
        <taxon>Magnoliopsida</taxon>
        <taxon>eudicotyledons</taxon>
        <taxon>Gunneridae</taxon>
        <taxon>Pentapetalae</taxon>
        <taxon>rosids</taxon>
        <taxon>malvids</taxon>
        <taxon>Brassicales</taxon>
        <taxon>Brassicaceae</taxon>
        <taxon>Brassiceae</taxon>
        <taxon>Brassica</taxon>
    </lineage>
</organism>
<dbReference type="EMBL" id="LS974624">
    <property type="protein sequence ID" value="CAG7897634.1"/>
    <property type="molecule type" value="Genomic_DNA"/>
</dbReference>
<evidence type="ECO:0000313" key="3">
    <source>
        <dbReference type="Proteomes" id="UP000694005"/>
    </source>
</evidence>
<sequence>MDIWIFGRVWVGPDQVQIYRTDGGRAKRRLHLSGTGTGVDRAGGASASRRQNQIAVQRASPRLPHHDRAFTPETDPPWTALFQNSSKAEERGNDSKAKIEGFNGGLRGSSDGTHAHAPAGHRTRV</sequence>
<dbReference type="Proteomes" id="UP000694005">
    <property type="component" value="Chromosome A08"/>
</dbReference>
<feature type="region of interest" description="Disordered" evidence="1">
    <location>
        <begin position="29"/>
        <end position="125"/>
    </location>
</feature>
<proteinExistence type="predicted"/>
<accession>A0A8D9HH36</accession>
<dbReference type="Gramene" id="A08p13000.2_BraZ1">
    <property type="protein sequence ID" value="A08p13000.2_BraZ1.CDS"/>
    <property type="gene ID" value="A08g13000.2_BraZ1"/>
</dbReference>
<reference evidence="2 3" key="1">
    <citation type="submission" date="2021-07" db="EMBL/GenBank/DDBJ databases">
        <authorList>
            <consortium name="Genoscope - CEA"/>
            <person name="William W."/>
        </authorList>
    </citation>
    <scope>NUCLEOTIDE SEQUENCE [LARGE SCALE GENOMIC DNA]</scope>
</reference>
<evidence type="ECO:0000313" key="2">
    <source>
        <dbReference type="EMBL" id="CAG7897634.1"/>
    </source>
</evidence>
<gene>
    <name evidence="2" type="ORF">BRAPAZ1V2_A08P13000.2</name>
</gene>
<evidence type="ECO:0000256" key="1">
    <source>
        <dbReference type="SAM" id="MobiDB-lite"/>
    </source>
</evidence>
<protein>
    <submittedName>
        <fullName evidence="2">Uncharacterized protein</fullName>
    </submittedName>
</protein>
<name>A0A8D9HH36_BRACM</name>